<dbReference type="Gene3D" id="3.40.50.620">
    <property type="entry name" value="HUPs"/>
    <property type="match status" value="2"/>
</dbReference>
<feature type="coiled-coil region" evidence="2">
    <location>
        <begin position="50"/>
        <end position="81"/>
    </location>
</feature>
<dbReference type="OrthoDB" id="9788959at2"/>
<dbReference type="InterPro" id="IPR006016">
    <property type="entry name" value="UspA"/>
</dbReference>
<evidence type="ECO:0000313" key="4">
    <source>
        <dbReference type="EMBL" id="PTX62281.1"/>
    </source>
</evidence>
<dbReference type="Proteomes" id="UP000244090">
    <property type="component" value="Unassembled WGS sequence"/>
</dbReference>
<evidence type="ECO:0000256" key="1">
    <source>
        <dbReference type="ARBA" id="ARBA00008791"/>
    </source>
</evidence>
<evidence type="ECO:0000313" key="5">
    <source>
        <dbReference type="Proteomes" id="UP000244090"/>
    </source>
</evidence>
<gene>
    <name evidence="4" type="ORF">C8N46_103381</name>
</gene>
<comment type="caution">
    <text evidence="4">The sequence shown here is derived from an EMBL/GenBank/DDBJ whole genome shotgun (WGS) entry which is preliminary data.</text>
</comment>
<proteinExistence type="inferred from homology"/>
<dbReference type="InterPro" id="IPR014729">
    <property type="entry name" value="Rossmann-like_a/b/a_fold"/>
</dbReference>
<organism evidence="4 5">
    <name type="scientific">Kordia periserrulae</name>
    <dbReference type="NCBI Taxonomy" id="701523"/>
    <lineage>
        <taxon>Bacteria</taxon>
        <taxon>Pseudomonadati</taxon>
        <taxon>Bacteroidota</taxon>
        <taxon>Flavobacteriia</taxon>
        <taxon>Flavobacteriales</taxon>
        <taxon>Flavobacteriaceae</taxon>
        <taxon>Kordia</taxon>
    </lineage>
</organism>
<dbReference type="SUPFAM" id="SSF52402">
    <property type="entry name" value="Adenine nucleotide alpha hydrolases-like"/>
    <property type="match status" value="2"/>
</dbReference>
<name>A0A2T6C1U7_9FLAO</name>
<dbReference type="PANTHER" id="PTHR46268:SF26">
    <property type="entry name" value="UNIVERSAL STRESS PROTEIN MJ0577"/>
    <property type="match status" value="1"/>
</dbReference>
<dbReference type="Pfam" id="PF00582">
    <property type="entry name" value="Usp"/>
    <property type="match status" value="1"/>
</dbReference>
<dbReference type="EMBL" id="QBKT01000003">
    <property type="protein sequence ID" value="PTX62281.1"/>
    <property type="molecule type" value="Genomic_DNA"/>
</dbReference>
<keyword evidence="5" id="KW-1185">Reference proteome</keyword>
<comment type="similarity">
    <text evidence="1">Belongs to the universal stress protein A family.</text>
</comment>
<dbReference type="AlphaFoldDB" id="A0A2T6C1U7"/>
<protein>
    <submittedName>
        <fullName evidence="4">Nucleotide-binding universal stress UspA family protein</fullName>
    </submittedName>
</protein>
<reference evidence="4 5" key="1">
    <citation type="submission" date="2018-04" db="EMBL/GenBank/DDBJ databases">
        <title>Genomic Encyclopedia of Archaeal and Bacterial Type Strains, Phase II (KMG-II): from individual species to whole genera.</title>
        <authorList>
            <person name="Goeker M."/>
        </authorList>
    </citation>
    <scope>NUCLEOTIDE SEQUENCE [LARGE SCALE GENOMIC DNA]</scope>
    <source>
        <strain evidence="4 5">DSM 25731</strain>
    </source>
</reference>
<keyword evidence="2" id="KW-0175">Coiled coil</keyword>
<evidence type="ECO:0000256" key="2">
    <source>
        <dbReference type="SAM" id="Coils"/>
    </source>
</evidence>
<dbReference type="PANTHER" id="PTHR46268">
    <property type="entry name" value="STRESS RESPONSE PROTEIN NHAX"/>
    <property type="match status" value="1"/>
</dbReference>
<evidence type="ECO:0000259" key="3">
    <source>
        <dbReference type="Pfam" id="PF00582"/>
    </source>
</evidence>
<accession>A0A2T6C1U7</accession>
<sequence length="275" mass="31335">MTNILLPTDFSDNAWSAIIYTLKLYQHETCKFYLLNTEKVASSRISSFSNKLLKTMLDNARKDVEKLKEQIEATNANSNHEFEAMVVLGDLDDVIEDFVPKYNIDLIAMGTKGATGAKGILFGSNTAKIFKKVKNCPILAIPNDYEFITPKQIAFPTDLNRYCDAKEIHHLQQLADLYNAKIRIVHINDNEALSDKQEKNLNVLKEYLKNFELSVHIVPSYASKETSIHDFIDELDIDILAMVYYSHSFIDGILREPVVKKIAFNLKVPFLVIPE</sequence>
<feature type="domain" description="UspA" evidence="3">
    <location>
        <begin position="2"/>
        <end position="141"/>
    </location>
</feature>
<dbReference type="CDD" id="cd00293">
    <property type="entry name" value="USP-like"/>
    <property type="match status" value="1"/>
</dbReference>
<dbReference type="RefSeq" id="WP_108114485.1">
    <property type="nucleotide sequence ID" value="NZ_QBKT01000003.1"/>
</dbReference>